<evidence type="ECO:0000313" key="3">
    <source>
        <dbReference type="Proteomes" id="UP000054538"/>
    </source>
</evidence>
<feature type="region of interest" description="Disordered" evidence="1">
    <location>
        <begin position="332"/>
        <end position="355"/>
    </location>
</feature>
<evidence type="ECO:0000313" key="2">
    <source>
        <dbReference type="EMBL" id="KIK81064.1"/>
    </source>
</evidence>
<organism evidence="2 3">
    <name type="scientific">Paxillus rubicundulus Ve08.2h10</name>
    <dbReference type="NCBI Taxonomy" id="930991"/>
    <lineage>
        <taxon>Eukaryota</taxon>
        <taxon>Fungi</taxon>
        <taxon>Dikarya</taxon>
        <taxon>Basidiomycota</taxon>
        <taxon>Agaricomycotina</taxon>
        <taxon>Agaricomycetes</taxon>
        <taxon>Agaricomycetidae</taxon>
        <taxon>Boletales</taxon>
        <taxon>Paxilineae</taxon>
        <taxon>Paxillaceae</taxon>
        <taxon>Paxillus</taxon>
    </lineage>
</organism>
<protein>
    <submittedName>
        <fullName evidence="2">Uncharacterized protein</fullName>
    </submittedName>
</protein>
<feature type="compositionally biased region" description="Polar residues" evidence="1">
    <location>
        <begin position="440"/>
        <end position="453"/>
    </location>
</feature>
<dbReference type="Proteomes" id="UP000054538">
    <property type="component" value="Unassembled WGS sequence"/>
</dbReference>
<keyword evidence="3" id="KW-1185">Reference proteome</keyword>
<dbReference type="EMBL" id="KN825874">
    <property type="protein sequence ID" value="KIK81064.1"/>
    <property type="molecule type" value="Genomic_DNA"/>
</dbReference>
<proteinExistence type="predicted"/>
<evidence type="ECO:0000256" key="1">
    <source>
        <dbReference type="SAM" id="MobiDB-lite"/>
    </source>
</evidence>
<dbReference type="InParanoid" id="A0A0D0DHT6"/>
<reference evidence="3" key="2">
    <citation type="submission" date="2015-01" db="EMBL/GenBank/DDBJ databases">
        <title>Evolutionary Origins and Diversification of the Mycorrhizal Mutualists.</title>
        <authorList>
            <consortium name="DOE Joint Genome Institute"/>
            <consortium name="Mycorrhizal Genomics Consortium"/>
            <person name="Kohler A."/>
            <person name="Kuo A."/>
            <person name="Nagy L.G."/>
            <person name="Floudas D."/>
            <person name="Copeland A."/>
            <person name="Barry K.W."/>
            <person name="Cichocki N."/>
            <person name="Veneault-Fourrey C."/>
            <person name="LaButti K."/>
            <person name="Lindquist E.A."/>
            <person name="Lipzen A."/>
            <person name="Lundell T."/>
            <person name="Morin E."/>
            <person name="Murat C."/>
            <person name="Riley R."/>
            <person name="Ohm R."/>
            <person name="Sun H."/>
            <person name="Tunlid A."/>
            <person name="Henrissat B."/>
            <person name="Grigoriev I.V."/>
            <person name="Hibbett D.S."/>
            <person name="Martin F."/>
        </authorList>
    </citation>
    <scope>NUCLEOTIDE SEQUENCE [LARGE SCALE GENOMIC DNA]</scope>
    <source>
        <strain evidence="3">Ve08.2h10</strain>
    </source>
</reference>
<accession>A0A0D0DHT6</accession>
<sequence>MTSFKVVSQFTEDAFAQEDQLCEWPACGVLIKQGDPCFYIATIDTSKQGQHICGPCYCRYQEKPSTTTCARGPCVLPDPKAIQQSVSAVQHRSSVNPPPVIARLPPSSFPQHVPSVAQPLSGPTVHVPSAWEISPNLYASPHALPWAVTSQAPQLPGPSCPIPPPNGMLGYTPNHVHYPSECDLWTQRAYCAPPMETITIDITTMHEGSPKKGHLHGASFGSICEGRRDIDAHITAPELITVVLKVIIPSIKAFCLNFPWQEDEFTVHDECWVNLAKMDYPLEPYFYSKCFVTVSHKNTKNMVFKSKQFSLYAIVPEAQWFEYKAFIKKDHKDTHSVPPTRPSHPPSSKHASHIQSSPIVLDTTPLTMGAPTRPLDVAHTQSNVTSPLFLPTDPHTNFTRCTPGHTTITTGSSINNSLFEQPLSMDLVGADTHPRPVSHNHMSSASSITTKSPPTKRALSSALDLCSPDHTHLKEALKSGGAADLDIKKGE</sequence>
<dbReference type="STRING" id="930991.A0A0D0DHT6"/>
<dbReference type="HOGENOM" id="CLU_018737_0_0_1"/>
<dbReference type="AlphaFoldDB" id="A0A0D0DHT6"/>
<gene>
    <name evidence="2" type="ORF">PAXRUDRAFT_156974</name>
</gene>
<feature type="region of interest" description="Disordered" evidence="1">
    <location>
        <begin position="437"/>
        <end position="456"/>
    </location>
</feature>
<name>A0A0D0DHT6_9AGAM</name>
<reference evidence="2 3" key="1">
    <citation type="submission" date="2014-04" db="EMBL/GenBank/DDBJ databases">
        <authorList>
            <consortium name="DOE Joint Genome Institute"/>
            <person name="Kuo A."/>
            <person name="Kohler A."/>
            <person name="Jargeat P."/>
            <person name="Nagy L.G."/>
            <person name="Floudas D."/>
            <person name="Copeland A."/>
            <person name="Barry K.W."/>
            <person name="Cichocki N."/>
            <person name="Veneault-Fourrey C."/>
            <person name="LaButti K."/>
            <person name="Lindquist E.A."/>
            <person name="Lipzen A."/>
            <person name="Lundell T."/>
            <person name="Morin E."/>
            <person name="Murat C."/>
            <person name="Sun H."/>
            <person name="Tunlid A."/>
            <person name="Henrissat B."/>
            <person name="Grigoriev I.V."/>
            <person name="Hibbett D.S."/>
            <person name="Martin F."/>
            <person name="Nordberg H.P."/>
            <person name="Cantor M.N."/>
            <person name="Hua S.X."/>
        </authorList>
    </citation>
    <scope>NUCLEOTIDE SEQUENCE [LARGE SCALE GENOMIC DNA]</scope>
    <source>
        <strain evidence="2 3">Ve08.2h10</strain>
    </source>
</reference>
<dbReference type="OrthoDB" id="2675751at2759"/>